<name>Q7Y0W2_ORYGL</name>
<keyword evidence="4 9" id="KW-0805">Transcription regulation</keyword>
<evidence type="ECO:0000256" key="10">
    <source>
        <dbReference type="PROSITE-ProRule" id="PRU00169"/>
    </source>
</evidence>
<dbReference type="NCBIfam" id="TIGR01557">
    <property type="entry name" value="myb_SHAQKYF"/>
    <property type="match status" value="1"/>
</dbReference>
<dbReference type="AlphaFoldDB" id="Q7Y0W2"/>
<dbReference type="InterPro" id="IPR001789">
    <property type="entry name" value="Sig_transdc_resp-reg_receiver"/>
</dbReference>
<evidence type="ECO:0000256" key="4">
    <source>
        <dbReference type="ARBA" id="ARBA00023015"/>
    </source>
</evidence>
<dbReference type="Pfam" id="PF00072">
    <property type="entry name" value="Response_reg"/>
    <property type="match status" value="1"/>
</dbReference>
<dbReference type="InterPro" id="IPR017053">
    <property type="entry name" value="Response_reg_B-typ_pln"/>
</dbReference>
<evidence type="ECO:0000256" key="3">
    <source>
        <dbReference type="ARBA" id="ARBA00023012"/>
    </source>
</evidence>
<organism evidence="13">
    <name type="scientific">Oryza glaberrima</name>
    <name type="common">African rice</name>
    <dbReference type="NCBI Taxonomy" id="4538"/>
    <lineage>
        <taxon>Eukaryota</taxon>
        <taxon>Viridiplantae</taxon>
        <taxon>Streptophyta</taxon>
        <taxon>Embryophyta</taxon>
        <taxon>Tracheophyta</taxon>
        <taxon>Spermatophyta</taxon>
        <taxon>Magnoliopsida</taxon>
        <taxon>Liliopsida</taxon>
        <taxon>Poales</taxon>
        <taxon>Poaceae</taxon>
        <taxon>BOP clade</taxon>
        <taxon>Oryzoideae</taxon>
        <taxon>Oryzeae</taxon>
        <taxon>Oryzinae</taxon>
        <taxon>Oryza</taxon>
    </lineage>
</organism>
<dbReference type="Pfam" id="PF00249">
    <property type="entry name" value="Myb_DNA-binding"/>
    <property type="match status" value="1"/>
</dbReference>
<evidence type="ECO:0000256" key="2">
    <source>
        <dbReference type="ARBA" id="ARBA00022553"/>
    </source>
</evidence>
<dbReference type="PROSITE" id="PS51294">
    <property type="entry name" value="HTH_MYB"/>
    <property type="match status" value="1"/>
</dbReference>
<dbReference type="InterPro" id="IPR017930">
    <property type="entry name" value="Myb_dom"/>
</dbReference>
<dbReference type="SUPFAM" id="SSF52172">
    <property type="entry name" value="CheY-like"/>
    <property type="match status" value="1"/>
</dbReference>
<comment type="function">
    <text evidence="9">Transcriptional activator that binds specific DNA sequence.</text>
</comment>
<keyword evidence="5 9" id="KW-0238">DNA-binding</keyword>
<dbReference type="EMBL" id="AB092509">
    <property type="protein sequence ID" value="BAC77081.1"/>
    <property type="molecule type" value="Genomic_DNA"/>
</dbReference>
<dbReference type="Gene3D" id="3.40.50.2300">
    <property type="match status" value="1"/>
</dbReference>
<keyword evidence="7 9" id="KW-0804">Transcription</keyword>
<dbReference type="FunFam" id="1.10.10.60:FF:000007">
    <property type="entry name" value="Two-component response regulator"/>
    <property type="match status" value="1"/>
</dbReference>
<dbReference type="SUPFAM" id="SSF46689">
    <property type="entry name" value="Homeodomain-like"/>
    <property type="match status" value="1"/>
</dbReference>
<evidence type="ECO:0000256" key="6">
    <source>
        <dbReference type="ARBA" id="ARBA00023159"/>
    </source>
</evidence>
<dbReference type="CDD" id="cd17584">
    <property type="entry name" value="REC_typeB_ARR-like"/>
    <property type="match status" value="1"/>
</dbReference>
<keyword evidence="8 9" id="KW-0539">Nucleus</keyword>
<evidence type="ECO:0000256" key="8">
    <source>
        <dbReference type="ARBA" id="ARBA00023242"/>
    </source>
</evidence>
<reference evidence="13" key="1">
    <citation type="submission" date="2002-09" db="EMBL/GenBank/DDBJ databases">
        <title>Ehd1, a B-type response regulator, confers photoperiodic flowering independently of Hd1 in rice.</title>
        <authorList>
            <person name="Doi K."/>
            <person name="Izawa T."/>
            <person name="Fuse T."/>
            <person name="Yamanouchi U."/>
            <person name="Kubo T."/>
            <person name="Yano M."/>
            <person name="Yoshimura A."/>
        </authorList>
    </citation>
    <scope>NUCLEOTIDE SEQUENCE</scope>
    <source>
        <strain evidence="13">IRGC 104038</strain>
    </source>
</reference>
<dbReference type="GO" id="GO:0000160">
    <property type="term" value="P:phosphorelay signal transduction system"/>
    <property type="evidence" value="ECO:0007669"/>
    <property type="project" value="UniProtKB-KW"/>
</dbReference>
<dbReference type="PROSITE" id="PS50110">
    <property type="entry name" value="RESPONSE_REGULATORY"/>
    <property type="match status" value="1"/>
</dbReference>
<evidence type="ECO:0000256" key="5">
    <source>
        <dbReference type="ARBA" id="ARBA00023125"/>
    </source>
</evidence>
<dbReference type="SMART" id="SM00448">
    <property type="entry name" value="REC"/>
    <property type="match status" value="1"/>
</dbReference>
<feature type="domain" description="Response regulatory" evidence="11">
    <location>
        <begin position="12"/>
        <end position="127"/>
    </location>
</feature>
<gene>
    <name evidence="13" type="primary">Ehd1</name>
</gene>
<evidence type="ECO:0000313" key="13">
    <source>
        <dbReference type="EMBL" id="BAC77081.1"/>
    </source>
</evidence>
<dbReference type="PANTHER" id="PTHR43874:SF65">
    <property type="entry name" value="TWO-COMPONENT RESPONSE REGULATOR ORR30"/>
    <property type="match status" value="1"/>
</dbReference>
<feature type="modified residue" description="4-aspartylphosphate" evidence="10">
    <location>
        <position position="63"/>
    </location>
</feature>
<dbReference type="InterPro" id="IPR006447">
    <property type="entry name" value="Myb_dom_plants"/>
</dbReference>
<dbReference type="PANTHER" id="PTHR43874">
    <property type="entry name" value="TWO-COMPONENT RESPONSE REGULATOR"/>
    <property type="match status" value="1"/>
</dbReference>
<keyword evidence="3 9" id="KW-0902">Two-component regulatory system</keyword>
<evidence type="ECO:0000256" key="9">
    <source>
        <dbReference type="PIRNR" id="PIRNR036392"/>
    </source>
</evidence>
<dbReference type="GO" id="GO:0009736">
    <property type="term" value="P:cytokinin-activated signaling pathway"/>
    <property type="evidence" value="ECO:0007669"/>
    <property type="project" value="InterPro"/>
</dbReference>
<dbReference type="InterPro" id="IPR011006">
    <property type="entry name" value="CheY-like_superfamily"/>
</dbReference>
<dbReference type="GO" id="GO:0003700">
    <property type="term" value="F:DNA-binding transcription factor activity"/>
    <property type="evidence" value="ECO:0007669"/>
    <property type="project" value="UniProtKB-UniRule"/>
</dbReference>
<evidence type="ECO:0000259" key="11">
    <source>
        <dbReference type="PROSITE" id="PS50110"/>
    </source>
</evidence>
<evidence type="ECO:0000256" key="1">
    <source>
        <dbReference type="ARBA" id="ARBA00004123"/>
    </source>
</evidence>
<dbReference type="InterPro" id="IPR045279">
    <property type="entry name" value="ARR-like"/>
</dbReference>
<dbReference type="GO" id="GO:0003677">
    <property type="term" value="F:DNA binding"/>
    <property type="evidence" value="ECO:0007669"/>
    <property type="project" value="UniProtKB-KW"/>
</dbReference>
<keyword evidence="2 10" id="KW-0597">Phosphoprotein</keyword>
<dbReference type="PIRSF" id="PIRSF036392">
    <property type="entry name" value="RR_ARR_type-B"/>
    <property type="match status" value="1"/>
</dbReference>
<dbReference type="InterPro" id="IPR001005">
    <property type="entry name" value="SANT/Myb"/>
</dbReference>
<keyword evidence="6 9" id="KW-0010">Activator</keyword>
<dbReference type="InterPro" id="IPR009057">
    <property type="entry name" value="Homeodomain-like_sf"/>
</dbReference>
<accession>Q7Y0W2</accession>
<dbReference type="GO" id="GO:0005634">
    <property type="term" value="C:nucleus"/>
    <property type="evidence" value="ECO:0007669"/>
    <property type="project" value="UniProtKB-SubCell"/>
</dbReference>
<feature type="domain" description="HTH myb-type" evidence="12">
    <location>
        <begin position="195"/>
        <end position="254"/>
    </location>
</feature>
<dbReference type="Gene3D" id="1.10.10.60">
    <property type="entry name" value="Homeodomain-like"/>
    <property type="match status" value="1"/>
</dbReference>
<evidence type="ECO:0000256" key="7">
    <source>
        <dbReference type="ARBA" id="ARBA00023163"/>
    </source>
</evidence>
<sequence length="341" mass="38918">MDHRELWPYGLRVLVIDDDCSYLSVMEDLLLKCSYKVTTYKNVREAVPFILDNPQIVDLVISDAFFPTEDGLLILQEVTSKFGIPTVIMASSGDTNTVMKYVANGASDFLLKPVRIEELSNIWQHIFRKQMQDHKNNNMVGNLEKPGHPPSILAMARATPATTKSTATEALLAPLENEVRDDMVNYNGEITDIRDLRKSRLTWTTQLHRQFIAAVNHLGEDKAVPKKILGIMKVKHLTREQVASHLQKYRMQLKKSIPTTSKHGATLSSTALDKTQDHPSRSQYFNQDGCMEIMDYSLPRDDLSSGSECMLEEQNDYSSEGFQDFRWDSDKQEYGPCFWNF</sequence>
<proteinExistence type="predicted"/>
<evidence type="ECO:0000259" key="12">
    <source>
        <dbReference type="PROSITE" id="PS51294"/>
    </source>
</evidence>
<protein>
    <recommendedName>
        <fullName evidence="9">Two-component response regulator</fullName>
    </recommendedName>
</protein>
<comment type="subcellular location">
    <subcellularLocation>
        <location evidence="1 9">Nucleus</location>
    </subcellularLocation>
</comment>